<name>A0A916QKN0_9GAMM</name>
<dbReference type="AlphaFoldDB" id="A0A916QKN0"/>
<protein>
    <recommendedName>
        <fullName evidence="4">Histidine kinase</fullName>
    </recommendedName>
</protein>
<dbReference type="NCBIfam" id="TIGR02001">
    <property type="entry name" value="gcw_chp"/>
    <property type="match status" value="1"/>
</dbReference>
<feature type="chain" id="PRO_5037689148" description="Histidine kinase" evidence="1">
    <location>
        <begin position="27"/>
        <end position="240"/>
    </location>
</feature>
<sequence>MSKLTKIAAAIALVSGSVAVPSIAMADVTANAAMGSNYVWRGLTQTENEAAISGGIDYASEGGFYAGTWASNVNYGAGDEFSYEHDLYAGYAWESGDMSFDVGYLYYNYDKDGKFDFGEVYGTVGLGAFSVSLYVLANTEADEAPGQDFGFGEATYLSLDYAIPVGSNGTEMAFHVGRHAGDFVEAFNGVPDTYIDYGVTFSNGGFAFMISGTDTDEPEASAYNNDDLRFTVSYGLDFDL</sequence>
<reference evidence="2" key="2">
    <citation type="submission" date="2020-09" db="EMBL/GenBank/DDBJ databases">
        <authorList>
            <person name="Sun Q."/>
            <person name="Zhou Y."/>
        </authorList>
    </citation>
    <scope>NUCLEOTIDE SEQUENCE</scope>
    <source>
        <strain evidence="2">CGMCC 1.15425</strain>
    </source>
</reference>
<proteinExistence type="predicted"/>
<dbReference type="Pfam" id="PF09694">
    <property type="entry name" value="Gcw_chp"/>
    <property type="match status" value="1"/>
</dbReference>
<keyword evidence="3" id="KW-1185">Reference proteome</keyword>
<feature type="signal peptide" evidence="1">
    <location>
        <begin position="1"/>
        <end position="26"/>
    </location>
</feature>
<dbReference type="Proteomes" id="UP000627715">
    <property type="component" value="Unassembled WGS sequence"/>
</dbReference>
<organism evidence="2 3">
    <name type="scientific">Pseudohongiella nitratireducens</name>
    <dbReference type="NCBI Taxonomy" id="1768907"/>
    <lineage>
        <taxon>Bacteria</taxon>
        <taxon>Pseudomonadati</taxon>
        <taxon>Pseudomonadota</taxon>
        <taxon>Gammaproteobacteria</taxon>
        <taxon>Pseudomonadales</taxon>
        <taxon>Pseudohongiellaceae</taxon>
        <taxon>Pseudohongiella</taxon>
    </lineage>
</organism>
<dbReference type="InterPro" id="IPR010239">
    <property type="entry name" value="CHP02001"/>
</dbReference>
<evidence type="ECO:0000313" key="2">
    <source>
        <dbReference type="EMBL" id="GFZ80213.1"/>
    </source>
</evidence>
<dbReference type="OrthoDB" id="9793561at2"/>
<dbReference type="EMBL" id="BMIY01000010">
    <property type="protein sequence ID" value="GFZ80213.1"/>
    <property type="molecule type" value="Genomic_DNA"/>
</dbReference>
<keyword evidence="1" id="KW-0732">Signal</keyword>
<accession>A0A916QKN0</accession>
<dbReference type="RefSeq" id="WP_068810125.1">
    <property type="nucleotide sequence ID" value="NZ_BMIY01000010.1"/>
</dbReference>
<comment type="caution">
    <text evidence="2">The sequence shown here is derived from an EMBL/GenBank/DDBJ whole genome shotgun (WGS) entry which is preliminary data.</text>
</comment>
<reference evidence="2" key="1">
    <citation type="journal article" date="2014" name="Int. J. Syst. Evol. Microbiol.">
        <title>Complete genome sequence of Corynebacterium casei LMG S-19264T (=DSM 44701T), isolated from a smear-ripened cheese.</title>
        <authorList>
            <consortium name="US DOE Joint Genome Institute (JGI-PGF)"/>
            <person name="Walter F."/>
            <person name="Albersmeier A."/>
            <person name="Kalinowski J."/>
            <person name="Ruckert C."/>
        </authorList>
    </citation>
    <scope>NUCLEOTIDE SEQUENCE</scope>
    <source>
        <strain evidence="2">CGMCC 1.15425</strain>
    </source>
</reference>
<gene>
    <name evidence="2" type="ORF">GCM10011403_24240</name>
</gene>
<evidence type="ECO:0000256" key="1">
    <source>
        <dbReference type="SAM" id="SignalP"/>
    </source>
</evidence>
<evidence type="ECO:0008006" key="4">
    <source>
        <dbReference type="Google" id="ProtNLM"/>
    </source>
</evidence>
<evidence type="ECO:0000313" key="3">
    <source>
        <dbReference type="Proteomes" id="UP000627715"/>
    </source>
</evidence>